<sequence>MYSLKKRDSGPEVKTIAFGISFLVAFFQLAPFMDLIHMLRHGNRFIDDNKKQTILRRDLIIKLVESAPQAFFQAYVLFAIEAHGQPLRVFSLSVSIISVSLSLAMTFPELVTAEEMLGRLASSSDTDPEHAKEMFGDEEQASELESALSDSQPRKSRLGTVVGLVAAKAKERLSERRSYQRQSKHGGKDAQPNPELVGSPLHESMIGKFIFWVYLASDTFVRAGGYAVVFSAALRHVGVPLAIISFALCQLALSFWDFFVMFMEGVWWIMKKIPGFVRSIPDKIKELASGLFSFCLESCAEVGGADFAVQGSESPQDWDVACAELCLPCLPCLTKLALCAYFFIAGPIGITVVIALGTFSLHFSSLRSHLSW</sequence>
<dbReference type="Proteomes" id="UP001642464">
    <property type="component" value="Unassembled WGS sequence"/>
</dbReference>
<evidence type="ECO:0000313" key="2">
    <source>
        <dbReference type="Proteomes" id="UP001642464"/>
    </source>
</evidence>
<dbReference type="EMBL" id="CAXAMM010016080">
    <property type="protein sequence ID" value="CAK9037977.1"/>
    <property type="molecule type" value="Genomic_DNA"/>
</dbReference>
<protein>
    <submittedName>
        <fullName evidence="1">BTB domain-containing protein</fullName>
    </submittedName>
</protein>
<accession>A0ABP0LFM7</accession>
<organism evidence="1 2">
    <name type="scientific">Durusdinium trenchii</name>
    <dbReference type="NCBI Taxonomy" id="1381693"/>
    <lineage>
        <taxon>Eukaryota</taxon>
        <taxon>Sar</taxon>
        <taxon>Alveolata</taxon>
        <taxon>Dinophyceae</taxon>
        <taxon>Suessiales</taxon>
        <taxon>Symbiodiniaceae</taxon>
        <taxon>Durusdinium</taxon>
    </lineage>
</organism>
<keyword evidence="2" id="KW-1185">Reference proteome</keyword>
<comment type="caution">
    <text evidence="1">The sequence shown here is derived from an EMBL/GenBank/DDBJ whole genome shotgun (WGS) entry which is preliminary data.</text>
</comment>
<evidence type="ECO:0000313" key="1">
    <source>
        <dbReference type="EMBL" id="CAK9037977.1"/>
    </source>
</evidence>
<gene>
    <name evidence="1" type="ORF">SCF082_LOCUS22402</name>
</gene>
<name>A0ABP0LFM7_9DINO</name>
<proteinExistence type="predicted"/>
<reference evidence="1 2" key="1">
    <citation type="submission" date="2024-02" db="EMBL/GenBank/DDBJ databases">
        <authorList>
            <person name="Chen Y."/>
            <person name="Shah S."/>
            <person name="Dougan E. K."/>
            <person name="Thang M."/>
            <person name="Chan C."/>
        </authorList>
    </citation>
    <scope>NUCLEOTIDE SEQUENCE [LARGE SCALE GENOMIC DNA]</scope>
</reference>